<proteinExistence type="predicted"/>
<evidence type="ECO:0000313" key="2">
    <source>
        <dbReference type="WBParaSite" id="JU765_v2.g3745.t1"/>
    </source>
</evidence>
<reference evidence="2" key="1">
    <citation type="submission" date="2022-11" db="UniProtKB">
        <authorList>
            <consortium name="WormBaseParasite"/>
        </authorList>
    </citation>
    <scope>IDENTIFICATION</scope>
</reference>
<protein>
    <submittedName>
        <fullName evidence="2">Uncharacterized protein</fullName>
    </submittedName>
</protein>
<accession>A0AC34R631</accession>
<dbReference type="Proteomes" id="UP000887576">
    <property type="component" value="Unplaced"/>
</dbReference>
<evidence type="ECO:0000313" key="1">
    <source>
        <dbReference type="Proteomes" id="UP000887576"/>
    </source>
</evidence>
<dbReference type="WBParaSite" id="JU765_v2.g3745.t1">
    <property type="protein sequence ID" value="JU765_v2.g3745.t1"/>
    <property type="gene ID" value="JU765_v2.g3745"/>
</dbReference>
<organism evidence="1 2">
    <name type="scientific">Panagrolaimus sp. JU765</name>
    <dbReference type="NCBI Taxonomy" id="591449"/>
    <lineage>
        <taxon>Eukaryota</taxon>
        <taxon>Metazoa</taxon>
        <taxon>Ecdysozoa</taxon>
        <taxon>Nematoda</taxon>
        <taxon>Chromadorea</taxon>
        <taxon>Rhabditida</taxon>
        <taxon>Tylenchina</taxon>
        <taxon>Panagrolaimomorpha</taxon>
        <taxon>Panagrolaimoidea</taxon>
        <taxon>Panagrolaimidae</taxon>
        <taxon>Panagrolaimus</taxon>
    </lineage>
</organism>
<sequence length="258" mass="27148">MKAFLFRPFLSTLFPVDLRPAPFSTYSEQNHGYRRPNNVSEINGFITNAAQGGSTYSFVTRPLKYFVDQNVINLATPDLAVNTVIFAGNALAASDVPTVQNYASILTSNGNTLTVVLVDPTIDQTYYQQIVGLNIVVWSDSATTIAAIQSNMNCDPSMTTSTASTASTASDTTTSGTTTSGTTASGTTATGTTASGTTASGTTASEATALWTTAWFSTQSAISTGSATSVSAYTPYSTIMLSTMKNKKSKIASKIRKY</sequence>
<name>A0AC34R631_9BILA</name>